<feature type="domain" description="C-type lectin" evidence="3">
    <location>
        <begin position="180"/>
        <end position="304"/>
    </location>
</feature>
<organism evidence="4 5">
    <name type="scientific">Trichoplusia ni</name>
    <name type="common">Cabbage looper</name>
    <dbReference type="NCBI Taxonomy" id="7111"/>
    <lineage>
        <taxon>Eukaryota</taxon>
        <taxon>Metazoa</taxon>
        <taxon>Ecdysozoa</taxon>
        <taxon>Arthropoda</taxon>
        <taxon>Hexapoda</taxon>
        <taxon>Insecta</taxon>
        <taxon>Pterygota</taxon>
        <taxon>Neoptera</taxon>
        <taxon>Endopterygota</taxon>
        <taxon>Lepidoptera</taxon>
        <taxon>Glossata</taxon>
        <taxon>Ditrysia</taxon>
        <taxon>Noctuoidea</taxon>
        <taxon>Noctuidae</taxon>
        <taxon>Plusiinae</taxon>
        <taxon>Trichoplusia</taxon>
    </lineage>
</organism>
<dbReference type="AlphaFoldDB" id="A0A7E5WVP4"/>
<dbReference type="RefSeq" id="XP_026744357.1">
    <property type="nucleotide sequence ID" value="XM_026888556.1"/>
</dbReference>
<dbReference type="InterPro" id="IPR050111">
    <property type="entry name" value="C-type_lectin/snaclec_domain"/>
</dbReference>
<evidence type="ECO:0000259" key="3">
    <source>
        <dbReference type="PROSITE" id="PS50041"/>
    </source>
</evidence>
<dbReference type="SUPFAM" id="SSF56436">
    <property type="entry name" value="C-type lectin-like"/>
    <property type="match status" value="2"/>
</dbReference>
<dbReference type="KEGG" id="tnl:113505748"/>
<dbReference type="SMART" id="SM00034">
    <property type="entry name" value="CLECT"/>
    <property type="match status" value="2"/>
</dbReference>
<dbReference type="PROSITE" id="PS50041">
    <property type="entry name" value="C_TYPE_LECTIN_2"/>
    <property type="match status" value="2"/>
</dbReference>
<dbReference type="Proteomes" id="UP000322000">
    <property type="component" value="Chromosome 2"/>
</dbReference>
<protein>
    <submittedName>
        <fullName evidence="5">C-type mannose receptor 2-like</fullName>
    </submittedName>
</protein>
<dbReference type="PANTHER" id="PTHR22803">
    <property type="entry name" value="MANNOSE, PHOSPHOLIPASE, LECTIN RECEPTOR RELATED"/>
    <property type="match status" value="1"/>
</dbReference>
<dbReference type="InterPro" id="IPR016187">
    <property type="entry name" value="CTDL_fold"/>
</dbReference>
<feature type="signal peptide" evidence="2">
    <location>
        <begin position="1"/>
        <end position="21"/>
    </location>
</feature>
<dbReference type="Gene3D" id="3.10.100.10">
    <property type="entry name" value="Mannose-Binding Protein A, subunit A"/>
    <property type="match status" value="2"/>
</dbReference>
<keyword evidence="4" id="KW-1185">Reference proteome</keyword>
<sequence length="324" mass="36948">MYSKTILSFLIVCFLSDCTYGQRDKKFFRKDYTYLEGSESFYKVHTLHKTWTEAKKTCKMEGATLYYPENELEANTVLSFWNSTQPFLYIYIGISDLVAKGVFETVDGLPISDVYNKWGPGEPNDAGGTEDCVVLTKDSGHLNDDSCYKKFPFICKKTLVSLEWNEQCNMPNKNYIFNQQLGRCYQLHTKPLNWTDAHAACHAEQGYLAVINSQEEADYLVQLTQTPVKKVSGNFMRGAVHLGFHNRGDDGWQTVRGSALEDSGYTFWGNNQPDGDDKEKCGSMFYNGHLNDISCSTRCFYICEHEVDTLSNSFDDRFGSLIVH</sequence>
<dbReference type="Pfam" id="PF00059">
    <property type="entry name" value="Lectin_C"/>
    <property type="match status" value="2"/>
</dbReference>
<dbReference type="CDD" id="cd00037">
    <property type="entry name" value="CLECT"/>
    <property type="match status" value="1"/>
</dbReference>
<dbReference type="InParanoid" id="A0A7E5WVP4"/>
<dbReference type="GeneID" id="113505748"/>
<dbReference type="InterPro" id="IPR001304">
    <property type="entry name" value="C-type_lectin-like"/>
</dbReference>
<dbReference type="CTD" id="778489"/>
<dbReference type="PROSITE" id="PS00615">
    <property type="entry name" value="C_TYPE_LECTIN_1"/>
    <property type="match status" value="2"/>
</dbReference>
<dbReference type="InterPro" id="IPR016186">
    <property type="entry name" value="C-type_lectin-like/link_sf"/>
</dbReference>
<accession>A0A7E5WVP4</accession>
<gene>
    <name evidence="5" type="primary">LOC113505748</name>
</gene>
<proteinExistence type="predicted"/>
<evidence type="ECO:0000256" key="2">
    <source>
        <dbReference type="SAM" id="SignalP"/>
    </source>
</evidence>
<evidence type="ECO:0000256" key="1">
    <source>
        <dbReference type="ARBA" id="ARBA00023157"/>
    </source>
</evidence>
<dbReference type="OrthoDB" id="538816at2759"/>
<keyword evidence="1" id="KW-1015">Disulfide bond</keyword>
<feature type="domain" description="C-type lectin" evidence="3">
    <location>
        <begin position="42"/>
        <end position="156"/>
    </location>
</feature>
<feature type="chain" id="PRO_5028883398" evidence="2">
    <location>
        <begin position="22"/>
        <end position="324"/>
    </location>
</feature>
<evidence type="ECO:0000313" key="4">
    <source>
        <dbReference type="Proteomes" id="UP000322000"/>
    </source>
</evidence>
<reference evidence="5" key="1">
    <citation type="submission" date="2025-08" db="UniProtKB">
        <authorList>
            <consortium name="RefSeq"/>
        </authorList>
    </citation>
    <scope>IDENTIFICATION</scope>
</reference>
<dbReference type="InterPro" id="IPR018378">
    <property type="entry name" value="C-type_lectin_CS"/>
</dbReference>
<evidence type="ECO:0000313" key="5">
    <source>
        <dbReference type="RefSeq" id="XP_026744357.1"/>
    </source>
</evidence>
<keyword evidence="2" id="KW-0732">Signal</keyword>
<name>A0A7E5WVP4_TRINI</name>